<keyword evidence="4" id="KW-0966">Cell projection</keyword>
<dbReference type="AlphaFoldDB" id="A0A9N9TS61"/>
<evidence type="ECO:0000256" key="3">
    <source>
        <dbReference type="ARBA" id="ARBA00023069"/>
    </source>
</evidence>
<dbReference type="SUPFAM" id="SSF47391">
    <property type="entry name" value="Dimerization-anchoring domain of cAMP-dependent PK regulatory subunit"/>
    <property type="match status" value="1"/>
</dbReference>
<dbReference type="InterPro" id="IPR047844">
    <property type="entry name" value="ROP_DD"/>
</dbReference>
<reference evidence="7" key="1">
    <citation type="submission" date="2022-01" db="EMBL/GenBank/DDBJ databases">
        <authorList>
            <person name="King R."/>
        </authorList>
    </citation>
    <scope>NUCLEOTIDE SEQUENCE</scope>
</reference>
<comment type="similarity">
    <text evidence="5">Belongs to the ropporin family.</text>
</comment>
<protein>
    <submittedName>
        <fullName evidence="7">Uncharacterized protein</fullName>
    </submittedName>
</protein>
<feature type="coiled-coil region" evidence="6">
    <location>
        <begin position="351"/>
        <end position="428"/>
    </location>
</feature>
<dbReference type="OrthoDB" id="10067602at2759"/>
<dbReference type="CDD" id="cd23019">
    <property type="entry name" value="DD_ROP"/>
    <property type="match status" value="1"/>
</dbReference>
<dbReference type="GO" id="GO:0031514">
    <property type="term" value="C:motile cilium"/>
    <property type="evidence" value="ECO:0007669"/>
    <property type="project" value="UniProtKB-SubCell"/>
</dbReference>
<keyword evidence="2" id="KW-0282">Flagellum</keyword>
<dbReference type="PANTHER" id="PTHR14952:SF9">
    <property type="entry name" value="EF-HAND DOMAIN-CONTAINING PROTEIN"/>
    <property type="match status" value="1"/>
</dbReference>
<evidence type="ECO:0000313" key="7">
    <source>
        <dbReference type="EMBL" id="CAG9861326.1"/>
    </source>
</evidence>
<dbReference type="PANTHER" id="PTHR14952">
    <property type="entry name" value="ROPPORIN-1-LIKE PROTEIN"/>
    <property type="match status" value="1"/>
</dbReference>
<organism evidence="7 8">
    <name type="scientific">Phyllotreta striolata</name>
    <name type="common">Striped flea beetle</name>
    <name type="synonym">Crioceris striolata</name>
    <dbReference type="NCBI Taxonomy" id="444603"/>
    <lineage>
        <taxon>Eukaryota</taxon>
        <taxon>Metazoa</taxon>
        <taxon>Ecdysozoa</taxon>
        <taxon>Arthropoda</taxon>
        <taxon>Hexapoda</taxon>
        <taxon>Insecta</taxon>
        <taxon>Pterygota</taxon>
        <taxon>Neoptera</taxon>
        <taxon>Endopterygota</taxon>
        <taxon>Coleoptera</taxon>
        <taxon>Polyphaga</taxon>
        <taxon>Cucujiformia</taxon>
        <taxon>Chrysomeloidea</taxon>
        <taxon>Chrysomelidae</taxon>
        <taxon>Galerucinae</taxon>
        <taxon>Alticini</taxon>
        <taxon>Phyllotreta</taxon>
    </lineage>
</organism>
<name>A0A9N9TS61_PHYSR</name>
<proteinExistence type="inferred from homology"/>
<keyword evidence="8" id="KW-1185">Reference proteome</keyword>
<keyword evidence="6" id="KW-0175">Coiled coil</keyword>
<evidence type="ECO:0000256" key="2">
    <source>
        <dbReference type="ARBA" id="ARBA00022846"/>
    </source>
</evidence>
<evidence type="ECO:0000256" key="5">
    <source>
        <dbReference type="ARBA" id="ARBA00035651"/>
    </source>
</evidence>
<evidence type="ECO:0000256" key="4">
    <source>
        <dbReference type="ARBA" id="ARBA00023273"/>
    </source>
</evidence>
<evidence type="ECO:0000256" key="1">
    <source>
        <dbReference type="ARBA" id="ARBA00004230"/>
    </source>
</evidence>
<comment type="subcellular location">
    <subcellularLocation>
        <location evidence="1">Cell projection</location>
        <location evidence="1">Cilium</location>
        <location evidence="1">Flagellum</location>
    </subcellularLocation>
</comment>
<dbReference type="EMBL" id="OU900097">
    <property type="protein sequence ID" value="CAG9861326.1"/>
    <property type="molecule type" value="Genomic_DNA"/>
</dbReference>
<accession>A0A9N9TS61</accession>
<gene>
    <name evidence="7" type="ORF">PHYEVI_LOCUS7668</name>
</gene>
<evidence type="ECO:0000313" key="8">
    <source>
        <dbReference type="Proteomes" id="UP001153712"/>
    </source>
</evidence>
<dbReference type="Proteomes" id="UP001153712">
    <property type="component" value="Chromosome 4"/>
</dbReference>
<dbReference type="Gene3D" id="1.20.890.10">
    <property type="entry name" value="cAMP-dependent protein kinase regulatory subunit, dimerization-anchoring domain"/>
    <property type="match status" value="1"/>
</dbReference>
<evidence type="ECO:0000256" key="6">
    <source>
        <dbReference type="SAM" id="Coils"/>
    </source>
</evidence>
<keyword evidence="3" id="KW-0969">Cilium</keyword>
<sequence length="501" mass="57150">MPGLPETIYSSEQISIPPAFPYLLRQYAKAAIRSQPTDLLQWSTAYFRCLSLNLLPPVKPRLEYPIPREYFGITPGWLKALLHQISYIKTIHFKTLWDRWTGACLSHNTLIQMLCLGGFTDHKTIPWPRFVGLCAAHLTDDLTSTMKLICEILTEEPEGGSAMIPYETFMDLYEFLAKIDASKPQLLKNIYFGDAILNVYKRLSEKDLAIEKTSEVEEEEESVKKSESISYIDVDYEKELSEEDISCPSMVDDDHYSVDYYYDQVLDLTQMEEEGEGGIPAYLKHAMMQETEEGEVEEMGVESYMYDGEDEGEGLGEEVTIIDERKSEAKSTAEYKSEDTITGEPTRKMVARHVVEDEKTLEEDLERLKALQQELPGEMDEELEKYKCRLLEEMPLTGSQQIAIEEFKDKEEEVVEKAEEEVAEEKSEQEVPGVTTAKDKSAENIEVWVDKVPGIGGVVPDHLIKAVSEYMKGLAAVQHNMVMPRNIRHYNCPPLEVVESN</sequence>